<organism evidence="6">
    <name type="scientific">Caldiarchaeum subterraneum</name>
    <dbReference type="NCBI Taxonomy" id="311458"/>
    <lineage>
        <taxon>Archaea</taxon>
        <taxon>Nitrososphaerota</taxon>
        <taxon>Candidatus Caldarchaeales</taxon>
        <taxon>Candidatus Caldarchaeaceae</taxon>
        <taxon>Candidatus Caldarchaeum</taxon>
    </lineage>
</organism>
<dbReference type="Gene3D" id="1.10.3140.10">
    <property type="entry name" value="4-hydroxybutyryl-coa dehydratase, domain 1"/>
    <property type="match status" value="1"/>
</dbReference>
<keyword evidence="2" id="KW-0274">FAD</keyword>
<dbReference type="InterPro" id="IPR009100">
    <property type="entry name" value="AcylCoA_DH/oxidase_NM_dom_sf"/>
</dbReference>
<protein>
    <recommendedName>
        <fullName evidence="7">4-hydroxyphenylacetate 3-monooxygenase</fullName>
    </recommendedName>
</protein>
<gene>
    <name evidence="6" type="ORF">ENM11_06285</name>
</gene>
<dbReference type="PIRSF" id="PIRSF000331">
    <property type="entry name" value="HpaA_HpaB"/>
    <property type="match status" value="1"/>
</dbReference>
<keyword evidence="1" id="KW-0285">Flavoprotein</keyword>
<dbReference type="Pfam" id="PF11794">
    <property type="entry name" value="HpaB_N"/>
    <property type="match status" value="1"/>
</dbReference>
<proteinExistence type="predicted"/>
<evidence type="ECO:0000259" key="4">
    <source>
        <dbReference type="Pfam" id="PF03241"/>
    </source>
</evidence>
<dbReference type="SUPFAM" id="SSF56645">
    <property type="entry name" value="Acyl-CoA dehydrogenase NM domain-like"/>
    <property type="match status" value="1"/>
</dbReference>
<evidence type="ECO:0000256" key="1">
    <source>
        <dbReference type="ARBA" id="ARBA00022630"/>
    </source>
</evidence>
<dbReference type="PANTHER" id="PTHR36117:SF3">
    <property type="entry name" value="4-HYDROXYPHENYLACETATE 3-MONOOXYGENASE-RELATED"/>
    <property type="match status" value="1"/>
</dbReference>
<dbReference type="InterPro" id="IPR024719">
    <property type="entry name" value="HpaB/PvcC/4-BUDH_C"/>
</dbReference>
<dbReference type="Gene3D" id="2.40.110.10">
    <property type="entry name" value="Butyryl-CoA Dehydrogenase, subunit A, domain 2"/>
    <property type="match status" value="1"/>
</dbReference>
<dbReference type="InterPro" id="IPR024674">
    <property type="entry name" value="HpaB/PvcC/4-BUDH_N"/>
</dbReference>
<evidence type="ECO:0008006" key="7">
    <source>
        <dbReference type="Google" id="ProtNLM"/>
    </source>
</evidence>
<comment type="caution">
    <text evidence="6">The sequence shown here is derived from an EMBL/GenBank/DDBJ whole genome shotgun (WGS) entry which is preliminary data.</text>
</comment>
<dbReference type="GO" id="GO:0016627">
    <property type="term" value="F:oxidoreductase activity, acting on the CH-CH group of donors"/>
    <property type="evidence" value="ECO:0007669"/>
    <property type="project" value="InterPro"/>
</dbReference>
<accession>A0A7C5L869</accession>
<feature type="domain" description="HpaB/PvcC/4-BUDH C-terminal" evidence="4">
    <location>
        <begin position="283"/>
        <end position="468"/>
    </location>
</feature>
<name>A0A7C5L869_CALS0</name>
<evidence type="ECO:0000259" key="5">
    <source>
        <dbReference type="Pfam" id="PF11794"/>
    </source>
</evidence>
<dbReference type="Pfam" id="PF03241">
    <property type="entry name" value="HpaB"/>
    <property type="match status" value="1"/>
</dbReference>
<dbReference type="SUPFAM" id="SSF47203">
    <property type="entry name" value="Acyl-CoA dehydrogenase C-terminal domain-like"/>
    <property type="match status" value="1"/>
</dbReference>
<dbReference type="PANTHER" id="PTHR36117">
    <property type="entry name" value="4-HYDROXYPHENYLACETATE 3-MONOOXYGENASE-RELATED"/>
    <property type="match status" value="1"/>
</dbReference>
<dbReference type="InterPro" id="IPR036250">
    <property type="entry name" value="AcylCo_DH-like_C"/>
</dbReference>
<dbReference type="InterPro" id="IPR046373">
    <property type="entry name" value="Acyl-CoA_Oxase/DH_mid-dom_sf"/>
</dbReference>
<keyword evidence="3" id="KW-0560">Oxidoreductase</keyword>
<dbReference type="InterPro" id="IPR004925">
    <property type="entry name" value="HpaB/PvcC/4-BUDH"/>
</dbReference>
<reference evidence="6" key="1">
    <citation type="journal article" date="2020" name="mSystems">
        <title>Genome- and Community-Level Interaction Insights into Carbon Utilization and Element Cycling Functions of Hydrothermarchaeota in Hydrothermal Sediment.</title>
        <authorList>
            <person name="Zhou Z."/>
            <person name="Liu Y."/>
            <person name="Xu W."/>
            <person name="Pan J."/>
            <person name="Luo Z.H."/>
            <person name="Li M."/>
        </authorList>
    </citation>
    <scope>NUCLEOTIDE SEQUENCE [LARGE SCALE GENOMIC DNA]</scope>
    <source>
        <strain evidence="6">SpSt-1056</strain>
    </source>
</reference>
<feature type="domain" description="HpaB/PvcC/4-BUDH N-terminal" evidence="5">
    <location>
        <begin position="6"/>
        <end position="266"/>
    </location>
</feature>
<evidence type="ECO:0000256" key="3">
    <source>
        <dbReference type="ARBA" id="ARBA00023002"/>
    </source>
</evidence>
<sequence>MVLRSGKEYLQSLKDGRELYVGDELIENPATHPKLKYTALTVARCYDIQLSKADEISFVENGERFSNIWLPVRTKSDFEKVRKAVRLWHEATMGVFGRLHDYLTIWVTALYMLNDMLAKPDPKFGKNIINYYNYSRSRDLALTHAISMPQIDRSPGAGRKQNEDIHVVDVNDRGVVVEGCRTVSTYAPFANEFITLPQLPANPDEDPDYVVGFALPMNTKNLVFLCRESYSNPEAPWDHPLGTFYDDLDAQVVFDKVLIPWDRVFIFREPKINFEIYDPIMAYACWQATVRSIVKLEFIIGLALKWAEMIGIDAYPNVQERIGWLIEWRNVLSAAVEGIELTARSHNGFLIPDVWKSWPLVMVHGTYIYPMAIETLRVLTGSGVIMNPPMSVFRNERLRKYVDRYFRAKNAQAFDRLLLSKLIHDITVSALGGRLLQYERYFAADPFRVAIVHYRFSDKTNCKKLVDDQLEFVKGVMKESGIF</sequence>
<dbReference type="Gene3D" id="1.20.140.10">
    <property type="entry name" value="Butyryl-CoA Dehydrogenase, subunit A, domain 3"/>
    <property type="match status" value="1"/>
</dbReference>
<evidence type="ECO:0000256" key="2">
    <source>
        <dbReference type="ARBA" id="ARBA00022827"/>
    </source>
</evidence>
<dbReference type="AlphaFoldDB" id="A0A7C5L869"/>
<evidence type="ECO:0000313" key="6">
    <source>
        <dbReference type="EMBL" id="HHK68742.1"/>
    </source>
</evidence>
<dbReference type="EMBL" id="DRWN01000051">
    <property type="protein sequence ID" value="HHK68742.1"/>
    <property type="molecule type" value="Genomic_DNA"/>
</dbReference>